<keyword evidence="3 6" id="KW-0812">Transmembrane</keyword>
<dbReference type="RefSeq" id="WP_144228088.1">
    <property type="nucleotide sequence ID" value="NZ_CBCRVV010000001.1"/>
</dbReference>
<name>A0A556QM82_9BACT</name>
<accession>A0A556QM82</accession>
<dbReference type="AlphaFoldDB" id="A0A556QM82"/>
<feature type="transmembrane region" description="Helical" evidence="6">
    <location>
        <begin position="78"/>
        <end position="102"/>
    </location>
</feature>
<dbReference type="Pfam" id="PF03626">
    <property type="entry name" value="COX4_pro"/>
    <property type="match status" value="1"/>
</dbReference>
<gene>
    <name evidence="7" type="ORF">FPL22_00095</name>
</gene>
<keyword evidence="8" id="KW-1185">Reference proteome</keyword>
<evidence type="ECO:0000256" key="5">
    <source>
        <dbReference type="ARBA" id="ARBA00023136"/>
    </source>
</evidence>
<evidence type="ECO:0008006" key="9">
    <source>
        <dbReference type="Google" id="ProtNLM"/>
    </source>
</evidence>
<protein>
    <recommendedName>
        <fullName evidence="9">Cytochrome C oxidase subunit IV</fullName>
    </recommendedName>
</protein>
<keyword evidence="4 6" id="KW-1133">Transmembrane helix</keyword>
<evidence type="ECO:0000256" key="3">
    <source>
        <dbReference type="ARBA" id="ARBA00022692"/>
    </source>
</evidence>
<feature type="transmembrane region" description="Helical" evidence="6">
    <location>
        <begin position="50"/>
        <end position="71"/>
    </location>
</feature>
<keyword evidence="2" id="KW-1003">Cell membrane</keyword>
<dbReference type="Proteomes" id="UP000315648">
    <property type="component" value="Unassembled WGS sequence"/>
</dbReference>
<dbReference type="InterPro" id="IPR005171">
    <property type="entry name" value="Cyt_c_oxidase_su4_prok"/>
</dbReference>
<sequence length="123" mass="13534">MSASTHTVAPADHGHHEESKFHIFVQLAMILAVITGVEIVLIYIPLAKWLIVTSLVVLSLVKFMLVIFIFMHLKWDKLFCTILFFIGLVLAGGTVGALIAIFSAKDSIPLKAQEIYAERAAAQ</sequence>
<evidence type="ECO:0000256" key="6">
    <source>
        <dbReference type="SAM" id="Phobius"/>
    </source>
</evidence>
<dbReference type="GO" id="GO:0005886">
    <property type="term" value="C:plasma membrane"/>
    <property type="evidence" value="ECO:0007669"/>
    <property type="project" value="UniProtKB-SubCell"/>
</dbReference>
<feature type="transmembrane region" description="Helical" evidence="6">
    <location>
        <begin position="21"/>
        <end position="44"/>
    </location>
</feature>
<evidence type="ECO:0000313" key="7">
    <source>
        <dbReference type="EMBL" id="TSJ77746.1"/>
    </source>
</evidence>
<dbReference type="EMBL" id="VMBG01000001">
    <property type="protein sequence ID" value="TSJ77746.1"/>
    <property type="molecule type" value="Genomic_DNA"/>
</dbReference>
<reference evidence="7 8" key="1">
    <citation type="submission" date="2019-07" db="EMBL/GenBank/DDBJ databases">
        <title>Description of 53C-WASEF.</title>
        <authorList>
            <person name="Pitt A."/>
            <person name="Hahn M.W."/>
        </authorList>
    </citation>
    <scope>NUCLEOTIDE SEQUENCE [LARGE SCALE GENOMIC DNA]</scope>
    <source>
        <strain evidence="7 8">53C-WASEF</strain>
    </source>
</reference>
<comment type="caution">
    <text evidence="7">The sequence shown here is derived from an EMBL/GenBank/DDBJ whole genome shotgun (WGS) entry which is preliminary data.</text>
</comment>
<evidence type="ECO:0000313" key="8">
    <source>
        <dbReference type="Proteomes" id="UP000315648"/>
    </source>
</evidence>
<dbReference type="OrthoDB" id="194765at2"/>
<evidence type="ECO:0000256" key="4">
    <source>
        <dbReference type="ARBA" id="ARBA00022989"/>
    </source>
</evidence>
<evidence type="ECO:0000256" key="2">
    <source>
        <dbReference type="ARBA" id="ARBA00022475"/>
    </source>
</evidence>
<evidence type="ECO:0000256" key="1">
    <source>
        <dbReference type="ARBA" id="ARBA00004651"/>
    </source>
</evidence>
<organism evidence="7 8">
    <name type="scientific">Rariglobus hedericola</name>
    <dbReference type="NCBI Taxonomy" id="2597822"/>
    <lineage>
        <taxon>Bacteria</taxon>
        <taxon>Pseudomonadati</taxon>
        <taxon>Verrucomicrobiota</taxon>
        <taxon>Opitutia</taxon>
        <taxon>Opitutales</taxon>
        <taxon>Opitutaceae</taxon>
        <taxon>Rariglobus</taxon>
    </lineage>
</organism>
<proteinExistence type="predicted"/>
<comment type="subcellular location">
    <subcellularLocation>
        <location evidence="1">Cell membrane</location>
        <topology evidence="1">Multi-pass membrane protein</topology>
    </subcellularLocation>
</comment>
<keyword evidence="5 6" id="KW-0472">Membrane</keyword>